<evidence type="ECO:0000313" key="15">
    <source>
        <dbReference type="EMBL" id="MCM4076595.1"/>
    </source>
</evidence>
<name>A0ABT0XSK3_9ACTN</name>
<evidence type="ECO:0000256" key="4">
    <source>
        <dbReference type="ARBA" id="ARBA00022553"/>
    </source>
</evidence>
<evidence type="ECO:0000256" key="3">
    <source>
        <dbReference type="ARBA" id="ARBA00012438"/>
    </source>
</evidence>
<feature type="transmembrane region" description="Helical" evidence="12">
    <location>
        <begin position="60"/>
        <end position="83"/>
    </location>
</feature>
<dbReference type="GO" id="GO:0005524">
    <property type="term" value="F:ATP binding"/>
    <property type="evidence" value="ECO:0007669"/>
    <property type="project" value="UniProtKB-KW"/>
</dbReference>
<dbReference type="InterPro" id="IPR003661">
    <property type="entry name" value="HisK_dim/P_dom"/>
</dbReference>
<dbReference type="InterPro" id="IPR003660">
    <property type="entry name" value="HAMP_dom"/>
</dbReference>
<dbReference type="PROSITE" id="PS50109">
    <property type="entry name" value="HIS_KIN"/>
    <property type="match status" value="1"/>
</dbReference>
<keyword evidence="15" id="KW-0067">ATP-binding</keyword>
<feature type="domain" description="Histidine kinase" evidence="13">
    <location>
        <begin position="145"/>
        <end position="340"/>
    </location>
</feature>
<dbReference type="CDD" id="cd00082">
    <property type="entry name" value="HisKA"/>
    <property type="match status" value="1"/>
</dbReference>
<sequence length="429" mass="44966">MGVRLRFTLLYGVLFLVSGAGLLAIVAAFSVRASRPAGEPLDPAALQQIDAAAQAHNRQLAVGVGVALLFMFLTSLLLGRAAAGRVLRPLRTITAATRRISADNLHSRLAVTGPADEVKDLADTIDDLLGRLEESFAAQRRFVADASHELRTPLATMRAAVDVASAKPAPPPEVVRLSGRVRTELDQLERLLEGLMVLARAQHGALDGRTPMAVRSLIPPGTPVEGDDFLTVGNPVLLARMVSNVVDNAARHSRPGGWMRVVLSPGALLIENDGPLLDPGEVATLGRPFRRLGVSRTGGAGTGLGLAIASAVASAHGGSLSLQARPTGGLRVEIRLPPSTQPPQSGGPSPQRNSGPHAQQDNRPPASATEQQDSGPHAQQDNRPPADATEQQDSGPHAQQDNRPPADATEQQGSGHLNAKANGEREADR</sequence>
<dbReference type="SMART" id="SM00304">
    <property type="entry name" value="HAMP"/>
    <property type="match status" value="1"/>
</dbReference>
<dbReference type="Gene3D" id="1.10.287.130">
    <property type="match status" value="1"/>
</dbReference>
<feature type="compositionally biased region" description="Low complexity" evidence="11">
    <location>
        <begin position="342"/>
        <end position="356"/>
    </location>
</feature>
<evidence type="ECO:0000256" key="5">
    <source>
        <dbReference type="ARBA" id="ARBA00022679"/>
    </source>
</evidence>
<dbReference type="PRINTS" id="PR00344">
    <property type="entry name" value="BCTRLSENSOR"/>
</dbReference>
<dbReference type="SUPFAM" id="SSF55874">
    <property type="entry name" value="ATPase domain of HSP90 chaperone/DNA topoisomerase II/histidine kinase"/>
    <property type="match status" value="1"/>
</dbReference>
<evidence type="ECO:0000259" key="14">
    <source>
        <dbReference type="PROSITE" id="PS50885"/>
    </source>
</evidence>
<dbReference type="Pfam" id="PF00672">
    <property type="entry name" value="HAMP"/>
    <property type="match status" value="1"/>
</dbReference>
<proteinExistence type="predicted"/>
<keyword evidence="4" id="KW-0597">Phosphoprotein</keyword>
<evidence type="ECO:0000259" key="13">
    <source>
        <dbReference type="PROSITE" id="PS50109"/>
    </source>
</evidence>
<dbReference type="Gene3D" id="3.30.565.10">
    <property type="entry name" value="Histidine kinase-like ATPase, C-terminal domain"/>
    <property type="match status" value="1"/>
</dbReference>
<dbReference type="PROSITE" id="PS50885">
    <property type="entry name" value="HAMP"/>
    <property type="match status" value="1"/>
</dbReference>
<dbReference type="Pfam" id="PF02518">
    <property type="entry name" value="HATPase_c"/>
    <property type="match status" value="1"/>
</dbReference>
<dbReference type="PANTHER" id="PTHR45436:SF5">
    <property type="entry name" value="SENSOR HISTIDINE KINASE TRCS"/>
    <property type="match status" value="1"/>
</dbReference>
<evidence type="ECO:0000256" key="6">
    <source>
        <dbReference type="ARBA" id="ARBA00022692"/>
    </source>
</evidence>
<keyword evidence="8 12" id="KW-1133">Transmembrane helix</keyword>
<dbReference type="InterPro" id="IPR003594">
    <property type="entry name" value="HATPase_dom"/>
</dbReference>
<feature type="compositionally biased region" description="Polar residues" evidence="11">
    <location>
        <begin position="357"/>
        <end position="382"/>
    </location>
</feature>
<comment type="subcellular location">
    <subcellularLocation>
        <location evidence="2">Cell membrane</location>
    </subcellularLocation>
</comment>
<dbReference type="CDD" id="cd06225">
    <property type="entry name" value="HAMP"/>
    <property type="match status" value="1"/>
</dbReference>
<evidence type="ECO:0000313" key="16">
    <source>
        <dbReference type="Proteomes" id="UP001523216"/>
    </source>
</evidence>
<dbReference type="InterPro" id="IPR036097">
    <property type="entry name" value="HisK_dim/P_sf"/>
</dbReference>
<evidence type="ECO:0000256" key="1">
    <source>
        <dbReference type="ARBA" id="ARBA00000085"/>
    </source>
</evidence>
<feature type="transmembrane region" description="Helical" evidence="12">
    <location>
        <begin position="7"/>
        <end position="31"/>
    </location>
</feature>
<reference evidence="15 16" key="1">
    <citation type="submission" date="2022-06" db="EMBL/GenBank/DDBJ databases">
        <title>Actinoplanes abujensis sp. nov., isolated from Nigerian arid soil.</title>
        <authorList>
            <person name="Ding P."/>
        </authorList>
    </citation>
    <scope>NUCLEOTIDE SEQUENCE [LARGE SCALE GENOMIC DNA]</scope>
    <source>
        <strain evidence="16">TRM88002</strain>
    </source>
</reference>
<accession>A0ABT0XSK3</accession>
<feature type="region of interest" description="Disordered" evidence="11">
    <location>
        <begin position="333"/>
        <end position="429"/>
    </location>
</feature>
<gene>
    <name evidence="15" type="ORF">LXN57_03330</name>
</gene>
<keyword evidence="9" id="KW-0902">Two-component regulatory system</keyword>
<dbReference type="InterPro" id="IPR050428">
    <property type="entry name" value="TCS_sensor_his_kinase"/>
</dbReference>
<dbReference type="EC" id="2.7.13.3" evidence="3"/>
<dbReference type="Pfam" id="PF00512">
    <property type="entry name" value="HisKA"/>
    <property type="match status" value="1"/>
</dbReference>
<dbReference type="PANTHER" id="PTHR45436">
    <property type="entry name" value="SENSOR HISTIDINE KINASE YKOH"/>
    <property type="match status" value="1"/>
</dbReference>
<dbReference type="InterPro" id="IPR036890">
    <property type="entry name" value="HATPase_C_sf"/>
</dbReference>
<keyword evidence="6 12" id="KW-0812">Transmembrane</keyword>
<evidence type="ECO:0000256" key="8">
    <source>
        <dbReference type="ARBA" id="ARBA00022989"/>
    </source>
</evidence>
<dbReference type="Gene3D" id="6.10.340.10">
    <property type="match status" value="1"/>
</dbReference>
<evidence type="ECO:0000256" key="7">
    <source>
        <dbReference type="ARBA" id="ARBA00022777"/>
    </source>
</evidence>
<dbReference type="RefSeq" id="WP_251796496.1">
    <property type="nucleotide sequence ID" value="NZ_JAMQOL010000003.1"/>
</dbReference>
<feature type="domain" description="HAMP" evidence="14">
    <location>
        <begin position="84"/>
        <end position="137"/>
    </location>
</feature>
<keyword evidence="7" id="KW-0418">Kinase</keyword>
<keyword evidence="5" id="KW-0808">Transferase</keyword>
<keyword evidence="16" id="KW-1185">Reference proteome</keyword>
<evidence type="ECO:0000256" key="12">
    <source>
        <dbReference type="SAM" id="Phobius"/>
    </source>
</evidence>
<dbReference type="Proteomes" id="UP001523216">
    <property type="component" value="Unassembled WGS sequence"/>
</dbReference>
<keyword evidence="10 12" id="KW-0472">Membrane</keyword>
<comment type="caution">
    <text evidence="15">The sequence shown here is derived from an EMBL/GenBank/DDBJ whole genome shotgun (WGS) entry which is preliminary data.</text>
</comment>
<keyword evidence="15" id="KW-0547">Nucleotide-binding</keyword>
<organism evidence="15 16">
    <name type="scientific">Paractinoplanes hotanensis</name>
    <dbReference type="NCBI Taxonomy" id="2906497"/>
    <lineage>
        <taxon>Bacteria</taxon>
        <taxon>Bacillati</taxon>
        <taxon>Actinomycetota</taxon>
        <taxon>Actinomycetes</taxon>
        <taxon>Micromonosporales</taxon>
        <taxon>Micromonosporaceae</taxon>
        <taxon>Paractinoplanes</taxon>
    </lineage>
</organism>
<feature type="compositionally biased region" description="Polar residues" evidence="11">
    <location>
        <begin position="389"/>
        <end position="402"/>
    </location>
</feature>
<dbReference type="SMART" id="SM00387">
    <property type="entry name" value="HATPase_c"/>
    <property type="match status" value="1"/>
</dbReference>
<evidence type="ECO:0000256" key="2">
    <source>
        <dbReference type="ARBA" id="ARBA00004236"/>
    </source>
</evidence>
<evidence type="ECO:0000256" key="11">
    <source>
        <dbReference type="SAM" id="MobiDB-lite"/>
    </source>
</evidence>
<evidence type="ECO:0000256" key="10">
    <source>
        <dbReference type="ARBA" id="ARBA00023136"/>
    </source>
</evidence>
<dbReference type="SUPFAM" id="SSF47384">
    <property type="entry name" value="Homodimeric domain of signal transducing histidine kinase"/>
    <property type="match status" value="1"/>
</dbReference>
<dbReference type="CDD" id="cd00075">
    <property type="entry name" value="HATPase"/>
    <property type="match status" value="1"/>
</dbReference>
<evidence type="ECO:0000256" key="9">
    <source>
        <dbReference type="ARBA" id="ARBA00023012"/>
    </source>
</evidence>
<dbReference type="InterPro" id="IPR005467">
    <property type="entry name" value="His_kinase_dom"/>
</dbReference>
<dbReference type="SUPFAM" id="SSF158472">
    <property type="entry name" value="HAMP domain-like"/>
    <property type="match status" value="1"/>
</dbReference>
<dbReference type="InterPro" id="IPR004358">
    <property type="entry name" value="Sig_transdc_His_kin-like_C"/>
</dbReference>
<comment type="catalytic activity">
    <reaction evidence="1">
        <text>ATP + protein L-histidine = ADP + protein N-phospho-L-histidine.</text>
        <dbReference type="EC" id="2.7.13.3"/>
    </reaction>
</comment>
<dbReference type="SMART" id="SM00388">
    <property type="entry name" value="HisKA"/>
    <property type="match status" value="1"/>
</dbReference>
<protein>
    <recommendedName>
        <fullName evidence="3">histidine kinase</fullName>
        <ecNumber evidence="3">2.7.13.3</ecNumber>
    </recommendedName>
</protein>
<dbReference type="EMBL" id="JAMQOL010000003">
    <property type="protein sequence ID" value="MCM4076595.1"/>
    <property type="molecule type" value="Genomic_DNA"/>
</dbReference>